<feature type="compositionally biased region" description="Basic and acidic residues" evidence="2">
    <location>
        <begin position="1"/>
        <end position="22"/>
    </location>
</feature>
<dbReference type="EMBL" id="HBIB01004968">
    <property type="protein sequence ID" value="CAE0240793.1"/>
    <property type="molecule type" value="Transcribed_RNA"/>
</dbReference>
<reference evidence="5" key="1">
    <citation type="submission" date="2021-01" db="EMBL/GenBank/DDBJ databases">
        <authorList>
            <person name="Corre E."/>
            <person name="Pelletier E."/>
            <person name="Niang G."/>
            <person name="Scheremetjew M."/>
            <person name="Finn R."/>
            <person name="Kale V."/>
            <person name="Holt S."/>
            <person name="Cochrane G."/>
            <person name="Meng A."/>
            <person name="Brown T."/>
            <person name="Cohen L."/>
        </authorList>
    </citation>
    <scope>NUCLEOTIDE SEQUENCE</scope>
    <source>
        <strain evidence="5">NIES-2562</strain>
    </source>
</reference>
<evidence type="ECO:0000313" key="5">
    <source>
        <dbReference type="EMBL" id="CAE0240792.1"/>
    </source>
</evidence>
<keyword evidence="1" id="KW-0175">Coiled coil</keyword>
<sequence>MVALSEQRDEILGRKKATEQKSEPAASKSTQRIVEKEKEKEVVNDYLWAQELRRRMRLYKKNLSVEQVEGALRDLELERRSKKEELATTSAKKVEQARTLDQFTVMAGALERAEHRREKRKEDQSILQKRLVQDRERANKLAEGQSRLPPRPERSNATLAIGRERSTTRENRLNLIEDLLDE</sequence>
<dbReference type="EMBL" id="HBIB01004967">
    <property type="protein sequence ID" value="CAE0240792.1"/>
    <property type="molecule type" value="Transcribed_RNA"/>
</dbReference>
<dbReference type="EMBL" id="HBIB01004966">
    <property type="protein sequence ID" value="CAE0240791.1"/>
    <property type="molecule type" value="Transcribed_RNA"/>
</dbReference>
<organism evidence="5">
    <name type="scientific">Palpitomonas bilix</name>
    <dbReference type="NCBI Taxonomy" id="652834"/>
    <lineage>
        <taxon>Eukaryota</taxon>
        <taxon>Eukaryota incertae sedis</taxon>
    </lineage>
</organism>
<dbReference type="AlphaFoldDB" id="A0A7S3CY52"/>
<evidence type="ECO:0000313" key="4">
    <source>
        <dbReference type="EMBL" id="CAE0240791.1"/>
    </source>
</evidence>
<evidence type="ECO:0000256" key="1">
    <source>
        <dbReference type="SAM" id="Coils"/>
    </source>
</evidence>
<protein>
    <submittedName>
        <fullName evidence="5">Uncharacterized protein</fullName>
    </submittedName>
</protein>
<evidence type="ECO:0000313" key="3">
    <source>
        <dbReference type="EMBL" id="CAE0240790.1"/>
    </source>
</evidence>
<dbReference type="EMBL" id="HBIB01004964">
    <property type="protein sequence ID" value="CAE0240790.1"/>
    <property type="molecule type" value="Transcribed_RNA"/>
</dbReference>
<evidence type="ECO:0000313" key="7">
    <source>
        <dbReference type="EMBL" id="CAE0240794.1"/>
    </source>
</evidence>
<feature type="region of interest" description="Disordered" evidence="2">
    <location>
        <begin position="1"/>
        <end position="34"/>
    </location>
</feature>
<name>A0A7S3CY52_9EUKA</name>
<proteinExistence type="predicted"/>
<feature type="region of interest" description="Disordered" evidence="2">
    <location>
        <begin position="134"/>
        <end position="168"/>
    </location>
</feature>
<feature type="coiled-coil region" evidence="1">
    <location>
        <begin position="49"/>
        <end position="130"/>
    </location>
</feature>
<dbReference type="EMBL" id="HBIB01004969">
    <property type="protein sequence ID" value="CAE0240794.1"/>
    <property type="molecule type" value="Transcribed_RNA"/>
</dbReference>
<evidence type="ECO:0000256" key="2">
    <source>
        <dbReference type="SAM" id="MobiDB-lite"/>
    </source>
</evidence>
<accession>A0A7S3CY52</accession>
<gene>
    <name evidence="3" type="ORF">PBIL07802_LOCUS2950</name>
    <name evidence="4" type="ORF">PBIL07802_LOCUS2951</name>
    <name evidence="5" type="ORF">PBIL07802_LOCUS2952</name>
    <name evidence="6" type="ORF">PBIL07802_LOCUS2953</name>
    <name evidence="7" type="ORF">PBIL07802_LOCUS2954</name>
</gene>
<evidence type="ECO:0000313" key="6">
    <source>
        <dbReference type="EMBL" id="CAE0240793.1"/>
    </source>
</evidence>